<dbReference type="Proteomes" id="UP000887579">
    <property type="component" value="Unplaced"/>
</dbReference>
<reference evidence="2" key="1">
    <citation type="submission" date="2022-11" db="UniProtKB">
        <authorList>
            <consortium name="WormBaseParasite"/>
        </authorList>
    </citation>
    <scope>IDENTIFICATION</scope>
</reference>
<accession>A0AC34GSS6</accession>
<organism evidence="1 2">
    <name type="scientific">Panagrolaimus sp. ES5</name>
    <dbReference type="NCBI Taxonomy" id="591445"/>
    <lineage>
        <taxon>Eukaryota</taxon>
        <taxon>Metazoa</taxon>
        <taxon>Ecdysozoa</taxon>
        <taxon>Nematoda</taxon>
        <taxon>Chromadorea</taxon>
        <taxon>Rhabditida</taxon>
        <taxon>Tylenchina</taxon>
        <taxon>Panagrolaimomorpha</taxon>
        <taxon>Panagrolaimoidea</taxon>
        <taxon>Panagrolaimidae</taxon>
        <taxon>Panagrolaimus</taxon>
    </lineage>
</organism>
<sequence>MSITDSKKPFSPNPPQKFDRATSQDESSAEVKDDDEKHMGFSIVDILNAAKPKITMRDNEDPPDEKPCNLSFSKSGSPHTERRLASPAKSLFTTDFQNMAAGTLEQNQWLCSMMGAGMPINSWMSWFNAERLQGSILEQLRQQQSQAESVIRSNQGPSHTHGSTSSRTTGSESSISSTDSKPTSISEASATSSNSSETGKNASDLNSARESINSSPEDSDSGDEELDGSGIIHQSDDDSTMVMGGGPMRKKKTRTVFTRQQVTQLELTFDMKRYLSPPERSQLANSLKLTETQVKIWFQNRRNKFKRQAGGEGETMSNGCGGPQNSFLMPHSLLPALQAHSPSLNSERNAATTLMLNHQNAMHQSLLLGNANNGLNPGSNTDQAAAAAAAKHFFNLYGALASLNPQQLM</sequence>
<evidence type="ECO:0000313" key="2">
    <source>
        <dbReference type="WBParaSite" id="ES5_v2.g7833.t1"/>
    </source>
</evidence>
<evidence type="ECO:0000313" key="1">
    <source>
        <dbReference type="Proteomes" id="UP000887579"/>
    </source>
</evidence>
<name>A0AC34GSS6_9BILA</name>
<dbReference type="WBParaSite" id="ES5_v2.g7833.t1">
    <property type="protein sequence ID" value="ES5_v2.g7833.t1"/>
    <property type="gene ID" value="ES5_v2.g7833"/>
</dbReference>
<protein>
    <submittedName>
        <fullName evidence="2">Homeobox domain-containing protein</fullName>
    </submittedName>
</protein>
<proteinExistence type="predicted"/>